<feature type="active site" description="Charge relay system" evidence="11 12">
    <location>
        <position position="501"/>
    </location>
</feature>
<protein>
    <submittedName>
        <fullName evidence="15">PA-domain containing subtilase family protein</fullName>
    </submittedName>
</protein>
<dbReference type="InterPro" id="IPR022398">
    <property type="entry name" value="Peptidase_S8_His-AS"/>
</dbReference>
<dbReference type="SMART" id="SM00439">
    <property type="entry name" value="BAH"/>
    <property type="match status" value="1"/>
</dbReference>
<dbReference type="GO" id="GO:0003682">
    <property type="term" value="F:chromatin binding"/>
    <property type="evidence" value="ECO:0007669"/>
    <property type="project" value="InterPro"/>
</dbReference>
<dbReference type="PANTHER" id="PTHR10795">
    <property type="entry name" value="PROPROTEIN CONVERTASE SUBTILISIN/KEXIN"/>
    <property type="match status" value="1"/>
</dbReference>
<dbReference type="SUPFAM" id="SSF52743">
    <property type="entry name" value="Subtilisin-like"/>
    <property type="match status" value="1"/>
</dbReference>
<dbReference type="InterPro" id="IPR041469">
    <property type="entry name" value="Subtilisin-like_FN3"/>
</dbReference>
<keyword evidence="9" id="KW-0862">Zinc</keyword>
<dbReference type="InterPro" id="IPR043151">
    <property type="entry name" value="BAH_sf"/>
</dbReference>
<evidence type="ECO:0000256" key="12">
    <source>
        <dbReference type="PROSITE-ProRule" id="PRU01240"/>
    </source>
</evidence>
<evidence type="ECO:0000256" key="6">
    <source>
        <dbReference type="ARBA" id="ARBA00022771"/>
    </source>
</evidence>
<dbReference type="InterPro" id="IPR010259">
    <property type="entry name" value="S8pro/Inhibitor_I9"/>
</dbReference>
<feature type="active site" description="Charge relay system" evidence="11 12">
    <location>
        <position position="426"/>
    </location>
</feature>
<dbReference type="InterPro" id="IPR045051">
    <property type="entry name" value="SBT"/>
</dbReference>
<keyword evidence="5" id="KW-0732">Signal</keyword>
<dbReference type="PROSITE" id="PS00136">
    <property type="entry name" value="SUBTILASE_ASP"/>
    <property type="match status" value="1"/>
</dbReference>
<dbReference type="InterPro" id="IPR023828">
    <property type="entry name" value="Peptidase_S8_Ser-AS"/>
</dbReference>
<dbReference type="OrthoDB" id="206201at2759"/>
<dbReference type="InterPro" id="IPR001025">
    <property type="entry name" value="BAH_dom"/>
</dbReference>
<dbReference type="InterPro" id="IPR036852">
    <property type="entry name" value="Peptidase_S8/S53_dom_sf"/>
</dbReference>
<keyword evidence="7 12" id="KW-0378">Hydrolase</keyword>
<keyword evidence="16" id="KW-1185">Reference proteome</keyword>
<dbReference type="GO" id="GO:0008270">
    <property type="term" value="F:zinc ion binding"/>
    <property type="evidence" value="ECO:0007669"/>
    <property type="project" value="UniProtKB-KW"/>
</dbReference>
<gene>
    <name evidence="15" type="ORF">Acr_08g0001010</name>
</gene>
<keyword evidence="6" id="KW-0863">Zinc-finger</keyword>
<evidence type="ECO:0000313" key="15">
    <source>
        <dbReference type="EMBL" id="GFY91705.1"/>
    </source>
</evidence>
<dbReference type="SUPFAM" id="SSF57903">
    <property type="entry name" value="FYVE/PHD zinc finger"/>
    <property type="match status" value="1"/>
</dbReference>
<dbReference type="InterPro" id="IPR034197">
    <property type="entry name" value="Peptidases_S8_3"/>
</dbReference>
<evidence type="ECO:0000256" key="5">
    <source>
        <dbReference type="ARBA" id="ARBA00022729"/>
    </source>
</evidence>
<evidence type="ECO:0000256" key="2">
    <source>
        <dbReference type="ARBA" id="ARBA00011073"/>
    </source>
</evidence>
<dbReference type="InterPro" id="IPR023827">
    <property type="entry name" value="Peptidase_S8_Asp-AS"/>
</dbReference>
<dbReference type="InterPro" id="IPR011011">
    <property type="entry name" value="Znf_FYVE_PHD"/>
</dbReference>
<dbReference type="InterPro" id="IPR000209">
    <property type="entry name" value="Peptidase_S8/S53_dom"/>
</dbReference>
<dbReference type="EMBL" id="BJWL01000008">
    <property type="protein sequence ID" value="GFY91705.1"/>
    <property type="molecule type" value="Genomic_DNA"/>
</dbReference>
<evidence type="ECO:0000256" key="8">
    <source>
        <dbReference type="ARBA" id="ARBA00022825"/>
    </source>
</evidence>
<dbReference type="GO" id="GO:0006508">
    <property type="term" value="P:proteolysis"/>
    <property type="evidence" value="ECO:0007669"/>
    <property type="project" value="UniProtKB-KW"/>
</dbReference>
<dbReference type="CDD" id="cd02120">
    <property type="entry name" value="PA_subtilisin_like"/>
    <property type="match status" value="1"/>
</dbReference>
<evidence type="ECO:0000256" key="1">
    <source>
        <dbReference type="ARBA" id="ARBA00004613"/>
    </source>
</evidence>
<dbReference type="Pfam" id="PF17766">
    <property type="entry name" value="fn3_6"/>
    <property type="match status" value="1"/>
</dbReference>
<dbReference type="Gene3D" id="3.30.40.10">
    <property type="entry name" value="Zinc/RING finger domain, C3HC4 (zinc finger)"/>
    <property type="match status" value="1"/>
</dbReference>
<dbReference type="Gene3D" id="3.50.30.30">
    <property type="match status" value="1"/>
</dbReference>
<evidence type="ECO:0000256" key="10">
    <source>
        <dbReference type="ARBA" id="ARBA00023180"/>
    </source>
</evidence>
<dbReference type="InterPro" id="IPR013083">
    <property type="entry name" value="Znf_RING/FYVE/PHD"/>
</dbReference>
<accession>A0A7J0EZ32</accession>
<dbReference type="Pfam" id="PF00082">
    <property type="entry name" value="Peptidase_S8"/>
    <property type="match status" value="1"/>
</dbReference>
<dbReference type="PROSITE" id="PS00137">
    <property type="entry name" value="SUBTILASE_HIS"/>
    <property type="match status" value="1"/>
</dbReference>
<evidence type="ECO:0000259" key="14">
    <source>
        <dbReference type="PROSITE" id="PS51038"/>
    </source>
</evidence>
<dbReference type="PROSITE" id="PS51892">
    <property type="entry name" value="SUBTILASE"/>
    <property type="match status" value="1"/>
</dbReference>
<dbReference type="Gene3D" id="3.30.70.80">
    <property type="entry name" value="Peptidase S8 propeptide/proteinase inhibitor I9"/>
    <property type="match status" value="1"/>
</dbReference>
<organism evidence="15 16">
    <name type="scientific">Actinidia rufa</name>
    <dbReference type="NCBI Taxonomy" id="165716"/>
    <lineage>
        <taxon>Eukaryota</taxon>
        <taxon>Viridiplantae</taxon>
        <taxon>Streptophyta</taxon>
        <taxon>Embryophyta</taxon>
        <taxon>Tracheophyta</taxon>
        <taxon>Spermatophyta</taxon>
        <taxon>Magnoliopsida</taxon>
        <taxon>eudicotyledons</taxon>
        <taxon>Gunneridae</taxon>
        <taxon>Pentapetalae</taxon>
        <taxon>asterids</taxon>
        <taxon>Ericales</taxon>
        <taxon>Actinidiaceae</taxon>
        <taxon>Actinidia</taxon>
    </lineage>
</organism>
<evidence type="ECO:0000313" key="16">
    <source>
        <dbReference type="Proteomes" id="UP000585474"/>
    </source>
</evidence>
<dbReference type="Pfam" id="PF05922">
    <property type="entry name" value="Inhibitor_I9"/>
    <property type="match status" value="1"/>
</dbReference>
<feature type="domain" description="BAH" evidence="14">
    <location>
        <begin position="1"/>
        <end position="106"/>
    </location>
</feature>
<reference evidence="15 16" key="1">
    <citation type="submission" date="2019-07" db="EMBL/GenBank/DDBJ databases">
        <title>De Novo Assembly of kiwifruit Actinidia rufa.</title>
        <authorList>
            <person name="Sugita-Konishi S."/>
            <person name="Sato K."/>
            <person name="Mori E."/>
            <person name="Abe Y."/>
            <person name="Kisaki G."/>
            <person name="Hamano K."/>
            <person name="Suezawa K."/>
            <person name="Otani M."/>
            <person name="Fukuda T."/>
            <person name="Manabe T."/>
            <person name="Gomi K."/>
            <person name="Tabuchi M."/>
            <person name="Akimitsu K."/>
            <person name="Kataoka I."/>
        </authorList>
    </citation>
    <scope>NUCLEOTIDE SEQUENCE [LARGE SCALE GENOMIC DNA]</scope>
    <source>
        <strain evidence="16">cv. Fuchu</strain>
    </source>
</reference>
<evidence type="ECO:0000256" key="3">
    <source>
        <dbReference type="ARBA" id="ARBA00022670"/>
    </source>
</evidence>
<evidence type="ECO:0000256" key="13">
    <source>
        <dbReference type="RuleBase" id="RU003355"/>
    </source>
</evidence>
<dbReference type="CDD" id="cd04852">
    <property type="entry name" value="Peptidases_S8_3"/>
    <property type="match status" value="1"/>
</dbReference>
<dbReference type="AlphaFoldDB" id="A0A7J0EZ32"/>
<comment type="similarity">
    <text evidence="2 12 13">Belongs to the peptidase S8 family.</text>
</comment>
<dbReference type="Pfam" id="PF01426">
    <property type="entry name" value="BAH"/>
    <property type="match status" value="1"/>
</dbReference>
<comment type="subcellular location">
    <subcellularLocation>
        <location evidence="1">Secreted</location>
    </subcellularLocation>
</comment>
<dbReference type="PROSITE" id="PS00138">
    <property type="entry name" value="SUBTILASE_SER"/>
    <property type="match status" value="1"/>
</dbReference>
<keyword evidence="3 12" id="KW-0645">Protease</keyword>
<comment type="caution">
    <text evidence="15">The sequence shown here is derived from an EMBL/GenBank/DDBJ whole genome shotgun (WGS) entry which is preliminary data.</text>
</comment>
<dbReference type="InterPro" id="IPR037045">
    <property type="entry name" value="S8pro/Inhibitor_I9_sf"/>
</dbReference>
<evidence type="ECO:0000256" key="9">
    <source>
        <dbReference type="ARBA" id="ARBA00022833"/>
    </source>
</evidence>
<dbReference type="Proteomes" id="UP000585474">
    <property type="component" value="Unassembled WGS sequence"/>
</dbReference>
<dbReference type="Gene3D" id="3.40.50.200">
    <property type="entry name" value="Peptidase S8/S53 domain"/>
    <property type="match status" value="1"/>
</dbReference>
<evidence type="ECO:0000256" key="11">
    <source>
        <dbReference type="PIRSR" id="PIRSR615500-1"/>
    </source>
</evidence>
<dbReference type="Gene3D" id="2.60.40.2310">
    <property type="match status" value="1"/>
</dbReference>
<name>A0A7J0EZ32_9ERIC</name>
<keyword evidence="8 12" id="KW-0720">Serine protease</keyword>
<dbReference type="Gene3D" id="2.30.30.490">
    <property type="match status" value="1"/>
</dbReference>
<dbReference type="GO" id="GO:0004252">
    <property type="term" value="F:serine-type endopeptidase activity"/>
    <property type="evidence" value="ECO:0007669"/>
    <property type="project" value="UniProtKB-UniRule"/>
</dbReference>
<dbReference type="GO" id="GO:0005576">
    <property type="term" value="C:extracellular region"/>
    <property type="evidence" value="ECO:0007669"/>
    <property type="project" value="UniProtKB-SubCell"/>
</dbReference>
<evidence type="ECO:0000256" key="7">
    <source>
        <dbReference type="ARBA" id="ARBA00022801"/>
    </source>
</evidence>
<evidence type="ECO:0000256" key="4">
    <source>
        <dbReference type="ARBA" id="ARBA00022723"/>
    </source>
</evidence>
<keyword evidence="10" id="KW-0325">Glycoprotein</keyword>
<feature type="active site" description="Charge relay system" evidence="11 12">
    <location>
        <position position="866"/>
    </location>
</feature>
<proteinExistence type="inferred from homology"/>
<dbReference type="PROSITE" id="PS51038">
    <property type="entry name" value="BAH"/>
    <property type="match status" value="1"/>
</dbReference>
<dbReference type="InterPro" id="IPR015500">
    <property type="entry name" value="Peptidase_S8_subtilisin-rel"/>
</dbReference>
<sequence>MRPSDNNTAPYVAVVEKIEADNRNSISVRVRWYYRPEESRGGRRQFHGAKELFLSDHFDVQSAHTIEGKCIVHTFKNYTKLENVGAEDYYCRFEYKAATGAFIPDSVAVYCKCEMPYNPDDLMVQCVKGARIDEHADGNPQEYQGIEDLCSLTSLPHVDPYSLQSIRLCWYNLLVDNAVEYLWYHPACVNMTIEQAKLLDQFMCSDCSSDNVKKPQTTYTTSPPTNGKILSLGFIIVAVAQYNGKLFSSPDHCFRTELSLEASANSVNSLKDDPAVVSMIQNSETRNFTEERDIYLVLMDGDPVAFHRGSMPEEGRKLGPNSEVSKAYARHLVDSHDQILESSLERGSYNKLYSFKHIANGFAVHTSPSQVEKIKRAPGVKLVERDRRAKLMTTYTPQFLGLPQGVWAQEGGERNAGEGIVIGFIDSGINPFHPSFAYDPMNPFASNLSRFSGACEDGPRFPVNSCNGKIVSARFFSAGAQAVATLNASVDFLSPFDAVGHGSHVASTAAGNSGVSVVVNSFYYGQASGMAPRARIAVYKAIYPSLGTLADVLAAMDQATLDGVDILTLSVGPDEPPEDTLTFLSVFDLFMLSASKAGIFVVQAAGNHGPSPYTVVSYSPWAIGVAASTTDRTYPATLILGNAQRIGGVGLSGPSFGSGLFQYKLVLAKDAVKADGSFPKTPPYTEECQFPEALDPIVVQGSVVICTFSEGFYNETSSVTAIIDTAKALGFMGFVLVANPVYGDFIAEPIPFAVPGIMIPKTSDAEIISKYYKERTCRDKRGFVTSYGGRAAIGEGRVASYMGRAPIVSRYSSRGPDFIDYDRNPTDVLKPDILAPGHQIWAAWSPISVLDPILFGNSFALLSGTSMATPHIAGIAALIKQNNPSWTPATIASAMSTTATKYDNNGEPIMAEGSELYSLYPSTPFDFGAGLVNPSHAFGSGPGYGDYINFLCSLPNTDPATIKTATGGSCNNSFINPSDLNTPSVTISALRGYQLVRRSVKNVANKPETYLCAVLPPEGVTVKLNPFWFRVAPQGSQELEIELNVTQKLDDFRFGEIVLTGSLNHIVRIPLSVFPVSMS</sequence>
<dbReference type="PRINTS" id="PR00723">
    <property type="entry name" value="SUBTILISIN"/>
</dbReference>
<keyword evidence="4" id="KW-0479">Metal-binding</keyword>